<evidence type="ECO:0000313" key="2">
    <source>
        <dbReference type="Proteomes" id="UP001154282"/>
    </source>
</evidence>
<accession>A0AAV0RWW8</accession>
<organism evidence="1 2">
    <name type="scientific">Linum tenue</name>
    <dbReference type="NCBI Taxonomy" id="586396"/>
    <lineage>
        <taxon>Eukaryota</taxon>
        <taxon>Viridiplantae</taxon>
        <taxon>Streptophyta</taxon>
        <taxon>Embryophyta</taxon>
        <taxon>Tracheophyta</taxon>
        <taxon>Spermatophyta</taxon>
        <taxon>Magnoliopsida</taxon>
        <taxon>eudicotyledons</taxon>
        <taxon>Gunneridae</taxon>
        <taxon>Pentapetalae</taxon>
        <taxon>rosids</taxon>
        <taxon>fabids</taxon>
        <taxon>Malpighiales</taxon>
        <taxon>Linaceae</taxon>
        <taxon>Linum</taxon>
    </lineage>
</organism>
<name>A0AAV0RWW8_9ROSI</name>
<evidence type="ECO:0000313" key="1">
    <source>
        <dbReference type="EMBL" id="CAI0561022.1"/>
    </source>
</evidence>
<protein>
    <submittedName>
        <fullName evidence="1">Uncharacterized protein</fullName>
    </submittedName>
</protein>
<comment type="caution">
    <text evidence="1">The sequence shown here is derived from an EMBL/GenBank/DDBJ whole genome shotgun (WGS) entry which is preliminary data.</text>
</comment>
<keyword evidence="2" id="KW-1185">Reference proteome</keyword>
<reference evidence="1" key="1">
    <citation type="submission" date="2022-08" db="EMBL/GenBank/DDBJ databases">
        <authorList>
            <person name="Gutierrez-Valencia J."/>
        </authorList>
    </citation>
    <scope>NUCLEOTIDE SEQUENCE</scope>
</reference>
<proteinExistence type="predicted"/>
<dbReference type="Proteomes" id="UP001154282">
    <property type="component" value="Unassembled WGS sequence"/>
</dbReference>
<dbReference type="EMBL" id="CAMGYJ010000011">
    <property type="protein sequence ID" value="CAI0561022.1"/>
    <property type="molecule type" value="Genomic_DNA"/>
</dbReference>
<gene>
    <name evidence="1" type="ORF">LITE_LOCUS49899</name>
</gene>
<sequence length="13" mass="1453">MVLFVLLTSGLLF</sequence>